<accession>A0A8J7NPD6</accession>
<comment type="caution">
    <text evidence="7">The sequence shown here is derived from an EMBL/GenBank/DDBJ whole genome shotgun (WGS) entry which is preliminary data.</text>
</comment>
<evidence type="ECO:0000256" key="2">
    <source>
        <dbReference type="ARBA" id="ARBA00022771"/>
    </source>
</evidence>
<name>A0A8J7NPD6_ATRSP</name>
<feature type="domain" description="THAP-type" evidence="6">
    <location>
        <begin position="1"/>
        <end position="61"/>
    </location>
</feature>
<proteinExistence type="predicted"/>
<organism evidence="7 8">
    <name type="scientific">Atractosteus spatula</name>
    <name type="common">Alligator gar</name>
    <name type="synonym">Lepisosteus spatula</name>
    <dbReference type="NCBI Taxonomy" id="7917"/>
    <lineage>
        <taxon>Eukaryota</taxon>
        <taxon>Metazoa</taxon>
        <taxon>Chordata</taxon>
        <taxon>Craniata</taxon>
        <taxon>Vertebrata</taxon>
        <taxon>Euteleostomi</taxon>
        <taxon>Actinopterygii</taxon>
        <taxon>Neopterygii</taxon>
        <taxon>Holostei</taxon>
        <taxon>Semionotiformes</taxon>
        <taxon>Lepisosteidae</taxon>
        <taxon>Atractosteus</taxon>
    </lineage>
</organism>
<keyword evidence="2 5" id="KW-0863">Zinc-finger</keyword>
<protein>
    <submittedName>
        <fullName evidence="7">THAP6 protein</fullName>
    </submittedName>
</protein>
<keyword evidence="1" id="KW-0479">Metal-binding</keyword>
<evidence type="ECO:0000259" key="6">
    <source>
        <dbReference type="PROSITE" id="PS50950"/>
    </source>
</evidence>
<dbReference type="PROSITE" id="PS50950">
    <property type="entry name" value="ZF_THAP"/>
    <property type="match status" value="1"/>
</dbReference>
<keyword evidence="8" id="KW-1185">Reference proteome</keyword>
<dbReference type="GO" id="GO:0003677">
    <property type="term" value="F:DNA binding"/>
    <property type="evidence" value="ECO:0007669"/>
    <property type="project" value="UniProtKB-UniRule"/>
</dbReference>
<keyword evidence="3" id="KW-0862">Zinc</keyword>
<dbReference type="Proteomes" id="UP000736164">
    <property type="component" value="Unassembled WGS sequence"/>
</dbReference>
<dbReference type="SMART" id="SM00980">
    <property type="entry name" value="THAP"/>
    <property type="match status" value="1"/>
</dbReference>
<dbReference type="EMBL" id="JAAWVO010017430">
    <property type="protein sequence ID" value="MBN3314821.1"/>
    <property type="molecule type" value="Genomic_DNA"/>
</dbReference>
<evidence type="ECO:0000256" key="1">
    <source>
        <dbReference type="ARBA" id="ARBA00022723"/>
    </source>
</evidence>
<evidence type="ECO:0000313" key="7">
    <source>
        <dbReference type="EMBL" id="MBN3314821.1"/>
    </source>
</evidence>
<dbReference type="SUPFAM" id="SSF57716">
    <property type="entry name" value="Glucocorticoid receptor-like (DNA-binding domain)"/>
    <property type="match status" value="1"/>
</dbReference>
<feature type="non-terminal residue" evidence="7">
    <location>
        <position position="92"/>
    </location>
</feature>
<dbReference type="InterPro" id="IPR006612">
    <property type="entry name" value="THAP_Znf"/>
</dbReference>
<evidence type="ECO:0000256" key="3">
    <source>
        <dbReference type="ARBA" id="ARBA00022833"/>
    </source>
</evidence>
<sequence>FPKDEVRKIQWRLAVCRQGAGRTLWEPTKNSYLCSRHFRPEMFDRTGQNVRLRETAVPTEFDFTDKTEVCPIKKWVLQPYHPLDPKTGAQQV</sequence>
<gene>
    <name evidence="7" type="primary">Thap6</name>
    <name evidence="7" type="ORF">GTO95_0005949</name>
</gene>
<dbReference type="SMART" id="SM00692">
    <property type="entry name" value="DM3"/>
    <property type="match status" value="1"/>
</dbReference>
<dbReference type="GO" id="GO:0008270">
    <property type="term" value="F:zinc ion binding"/>
    <property type="evidence" value="ECO:0007669"/>
    <property type="project" value="UniProtKB-KW"/>
</dbReference>
<reference evidence="7" key="1">
    <citation type="journal article" date="2021" name="Cell">
        <title>Tracing the genetic footprints of vertebrate landing in non-teleost ray-finned fishes.</title>
        <authorList>
            <person name="Bi X."/>
            <person name="Wang K."/>
            <person name="Yang L."/>
            <person name="Pan H."/>
            <person name="Jiang H."/>
            <person name="Wei Q."/>
            <person name="Fang M."/>
            <person name="Yu H."/>
            <person name="Zhu C."/>
            <person name="Cai Y."/>
            <person name="He Y."/>
            <person name="Gan X."/>
            <person name="Zeng H."/>
            <person name="Yu D."/>
            <person name="Zhu Y."/>
            <person name="Jiang H."/>
            <person name="Qiu Q."/>
            <person name="Yang H."/>
            <person name="Zhang Y.E."/>
            <person name="Wang W."/>
            <person name="Zhu M."/>
            <person name="He S."/>
            <person name="Zhang G."/>
        </authorList>
    </citation>
    <scope>NUCLEOTIDE SEQUENCE</scope>
    <source>
        <strain evidence="7">Allg_001</strain>
    </source>
</reference>
<feature type="non-terminal residue" evidence="7">
    <location>
        <position position="1"/>
    </location>
</feature>
<evidence type="ECO:0000256" key="4">
    <source>
        <dbReference type="ARBA" id="ARBA00023125"/>
    </source>
</evidence>
<dbReference type="PANTHER" id="PTHR47577:SF1">
    <property type="entry name" value="THAP DOMAIN-CONTAINING PROTEIN 6"/>
    <property type="match status" value="1"/>
</dbReference>
<dbReference type="AlphaFoldDB" id="A0A8J7NPD6"/>
<keyword evidence="4 5" id="KW-0238">DNA-binding</keyword>
<evidence type="ECO:0000313" key="8">
    <source>
        <dbReference type="Proteomes" id="UP000736164"/>
    </source>
</evidence>
<dbReference type="Pfam" id="PF05485">
    <property type="entry name" value="THAP"/>
    <property type="match status" value="1"/>
</dbReference>
<evidence type="ECO:0000256" key="5">
    <source>
        <dbReference type="PROSITE-ProRule" id="PRU00309"/>
    </source>
</evidence>
<dbReference type="PANTHER" id="PTHR47577">
    <property type="entry name" value="THAP DOMAIN-CONTAINING PROTEIN 6"/>
    <property type="match status" value="1"/>
</dbReference>